<name>A0A1M5EVX3_STRHI</name>
<dbReference type="InterPro" id="IPR027417">
    <property type="entry name" value="P-loop_NTPase"/>
</dbReference>
<accession>A0A1M5EVX3</accession>
<keyword evidence="3" id="KW-1185">Reference proteome</keyword>
<evidence type="ECO:0000313" key="2">
    <source>
        <dbReference type="EMBL" id="SHF83192.1"/>
    </source>
</evidence>
<dbReference type="AlphaFoldDB" id="A0A1M5EVX3"/>
<dbReference type="InterPro" id="IPR002586">
    <property type="entry name" value="CobQ/CobB/MinD/ParA_Nub-bd_dom"/>
</dbReference>
<dbReference type="RefSeq" id="WP_073484189.1">
    <property type="nucleotide sequence ID" value="NZ_FQVN01000005.1"/>
</dbReference>
<protein>
    <submittedName>
        <fullName evidence="2">CobQ/CobB/MinD/ParA nucleotide binding domain-containing protein</fullName>
    </submittedName>
</protein>
<dbReference type="EMBL" id="FQVN01000005">
    <property type="protein sequence ID" value="SHF83192.1"/>
    <property type="molecule type" value="Genomic_DNA"/>
</dbReference>
<dbReference type="Pfam" id="PF01656">
    <property type="entry name" value="CbiA"/>
    <property type="match status" value="1"/>
</dbReference>
<dbReference type="OrthoDB" id="580767at2"/>
<feature type="domain" description="CobQ/CobB/MinD/ParA nucleotide binding" evidence="1">
    <location>
        <begin position="7"/>
        <end position="217"/>
    </location>
</feature>
<dbReference type="Proteomes" id="UP000184501">
    <property type="component" value="Unassembled WGS sequence"/>
</dbReference>
<sequence>MTPGTVITFYSYKGGVGRTFTMANIAVLLARWGYRVLTIDWDLEAPGLHHYFAPVLPRQPDGGVVDLAHDFLAGAEGPSEHAVPLDVDGGPLALLAAGKTDDSYVKRMQSIDWENLYEQGFAAFLERCREEWTANYDFVLIDSRTGISDIASICTAHLPDRLVVVFTANDQNLRDVVDIARRADRARDQMPYDRPRHMVLPVLSRLDNRVEYERAEKWQRRCAEVVSPLFRNWLVKSVPEDLMLRHLTLPYISYWSFGEHLPVREERVPSADQISFALETIAAVIAQQFDRTDLLADNRDAYVAAARTHRREFDLDLLVSSPRSLLGPASELVTELRALGVRVDRSLSGDPGLLDQTREPAKHLCLVVDGEVSRWQLIEAERFLRHAFGPDGDQRQLFCVLTRGTERERLPGFLRNLHHLEFEPGTRPVDVAQDLHGLITGTPPTEADADREALRSAASALRNVPNEMPYAARFVLIEQTVRAMAAALDDGELALLRDRSVDLEVLSRVHGNGDPCAVPADLRAEIDALVNRIDRRIHLSND</sequence>
<dbReference type="PANTHER" id="PTHR13696:SF52">
    <property type="entry name" value="PARA FAMILY PROTEIN CT_582"/>
    <property type="match status" value="1"/>
</dbReference>
<dbReference type="NCBIfam" id="NF047398">
    <property type="entry name" value="AAA_KGGVGR"/>
    <property type="match status" value="1"/>
</dbReference>
<proteinExistence type="predicted"/>
<dbReference type="STRING" id="2017.SAMN05444320_105155"/>
<dbReference type="InterPro" id="IPR050678">
    <property type="entry name" value="DNA_Partitioning_ATPase"/>
</dbReference>
<dbReference type="Gene3D" id="3.40.50.300">
    <property type="entry name" value="P-loop containing nucleotide triphosphate hydrolases"/>
    <property type="match status" value="1"/>
</dbReference>
<evidence type="ECO:0000313" key="3">
    <source>
        <dbReference type="Proteomes" id="UP000184501"/>
    </source>
</evidence>
<evidence type="ECO:0000259" key="1">
    <source>
        <dbReference type="Pfam" id="PF01656"/>
    </source>
</evidence>
<reference evidence="2 3" key="1">
    <citation type="submission" date="2016-11" db="EMBL/GenBank/DDBJ databases">
        <authorList>
            <person name="Jaros S."/>
            <person name="Januszkiewicz K."/>
            <person name="Wedrychowicz H."/>
        </authorList>
    </citation>
    <scope>NUCLEOTIDE SEQUENCE [LARGE SCALE GENOMIC DNA]</scope>
    <source>
        <strain evidence="2 3">DSM 44523</strain>
    </source>
</reference>
<dbReference type="SUPFAM" id="SSF52540">
    <property type="entry name" value="P-loop containing nucleoside triphosphate hydrolases"/>
    <property type="match status" value="1"/>
</dbReference>
<organism evidence="2 3">
    <name type="scientific">Streptoalloteichus hindustanus</name>
    <dbReference type="NCBI Taxonomy" id="2017"/>
    <lineage>
        <taxon>Bacteria</taxon>
        <taxon>Bacillati</taxon>
        <taxon>Actinomycetota</taxon>
        <taxon>Actinomycetes</taxon>
        <taxon>Pseudonocardiales</taxon>
        <taxon>Pseudonocardiaceae</taxon>
        <taxon>Streptoalloteichus</taxon>
    </lineage>
</organism>
<gene>
    <name evidence="2" type="ORF">SAMN05444320_105155</name>
</gene>
<dbReference type="PANTHER" id="PTHR13696">
    <property type="entry name" value="P-LOOP CONTAINING NUCLEOSIDE TRIPHOSPHATE HYDROLASE"/>
    <property type="match status" value="1"/>
</dbReference>